<dbReference type="GO" id="GO:0048018">
    <property type="term" value="F:receptor ligand activity"/>
    <property type="evidence" value="ECO:0007669"/>
    <property type="project" value="InterPro"/>
</dbReference>
<keyword evidence="3" id="KW-0472">Membrane</keyword>
<dbReference type="Gene3D" id="2.10.25.10">
    <property type="entry name" value="Laminin"/>
    <property type="match status" value="1"/>
</dbReference>
<dbReference type="PANTHER" id="PTHR12332:SF1">
    <property type="entry name" value="KEREN-RELATED"/>
    <property type="match status" value="1"/>
</dbReference>
<gene>
    <name evidence="5" type="primary">LOC106114015</name>
</gene>
<dbReference type="InterPro" id="IPR043403">
    <property type="entry name" value="Gurken/Spitz"/>
</dbReference>
<feature type="compositionally biased region" description="Pro residues" evidence="2">
    <location>
        <begin position="102"/>
        <end position="112"/>
    </location>
</feature>
<dbReference type="RefSeq" id="XP_013162529.1">
    <property type="nucleotide sequence ID" value="XM_013307075.1"/>
</dbReference>
<dbReference type="GO" id="GO:0005154">
    <property type="term" value="F:epidermal growth factor receptor binding"/>
    <property type="evidence" value="ECO:0007669"/>
    <property type="project" value="InterPro"/>
</dbReference>
<comment type="caution">
    <text evidence="1">Lacks conserved residue(s) required for the propagation of feature annotation.</text>
</comment>
<dbReference type="Proteomes" id="UP000694872">
    <property type="component" value="Unplaced"/>
</dbReference>
<dbReference type="AlphaFoldDB" id="A0AAJ6Z062"/>
<reference evidence="5" key="1">
    <citation type="submission" date="2025-08" db="UniProtKB">
        <authorList>
            <consortium name="RefSeq"/>
        </authorList>
    </citation>
    <scope>IDENTIFICATION</scope>
</reference>
<dbReference type="SUPFAM" id="SSF57196">
    <property type="entry name" value="EGF/Laminin"/>
    <property type="match status" value="1"/>
</dbReference>
<dbReference type="PROSITE" id="PS00022">
    <property type="entry name" value="EGF_1"/>
    <property type="match status" value="1"/>
</dbReference>
<evidence type="ECO:0000256" key="3">
    <source>
        <dbReference type="SAM" id="Phobius"/>
    </source>
</evidence>
<feature type="region of interest" description="Disordered" evidence="2">
    <location>
        <begin position="94"/>
        <end position="114"/>
    </location>
</feature>
<dbReference type="PANTHER" id="PTHR12332">
    <property type="entry name" value="KEREN-RELATED"/>
    <property type="match status" value="1"/>
</dbReference>
<protein>
    <submittedName>
        <fullName evidence="5">Uncharacterized protein LOC106114015</fullName>
    </submittedName>
</protein>
<sequence length="244" mass="26480">KKLTQETCLGGPPTRIRAKGSNSKFESGHVIASRISYKSPSNVKIVHVPRAPGVGTGTGRETARVRNMQSLVVWWAVVSAAWALAGACSSSISKRPARPARPQRPPPQPQPQPRVNVTFPIFKCEPDYSEYYCLNGGSCFTVVISDSPIYNCECRSGFVGQRCEFKDLDDSYVLTSRQMLMETASIAGGVTVAVFLAILVCFGAWVRLHRRAKAPPFGEEHGPPPVQLVAVAAPRGRVQLCAAR</sequence>
<feature type="transmembrane region" description="Helical" evidence="3">
    <location>
        <begin position="184"/>
        <end position="206"/>
    </location>
</feature>
<dbReference type="KEGG" id="pxu:106114015"/>
<feature type="transmembrane region" description="Helical" evidence="3">
    <location>
        <begin position="71"/>
        <end position="92"/>
    </location>
</feature>
<accession>A0AAJ6Z062</accession>
<feature type="domain" description="EGF-like" evidence="4">
    <location>
        <begin position="120"/>
        <end position="164"/>
    </location>
</feature>
<name>A0AAJ6Z062_PAPXU</name>
<evidence type="ECO:0000313" key="5">
    <source>
        <dbReference type="RefSeq" id="XP_013162529.1"/>
    </source>
</evidence>
<feature type="disulfide bond" evidence="1">
    <location>
        <begin position="154"/>
        <end position="163"/>
    </location>
</feature>
<dbReference type="GeneID" id="106114015"/>
<evidence type="ECO:0000259" key="4">
    <source>
        <dbReference type="PROSITE" id="PS50026"/>
    </source>
</evidence>
<dbReference type="CDD" id="cd00054">
    <property type="entry name" value="EGF_CA"/>
    <property type="match status" value="1"/>
</dbReference>
<keyword evidence="3" id="KW-0812">Transmembrane</keyword>
<dbReference type="InterPro" id="IPR000742">
    <property type="entry name" value="EGF"/>
</dbReference>
<evidence type="ECO:0000256" key="1">
    <source>
        <dbReference type="PROSITE-ProRule" id="PRU00076"/>
    </source>
</evidence>
<evidence type="ECO:0000256" key="2">
    <source>
        <dbReference type="SAM" id="MobiDB-lite"/>
    </source>
</evidence>
<keyword evidence="1" id="KW-1015">Disulfide bond</keyword>
<keyword evidence="1" id="KW-0245">EGF-like domain</keyword>
<dbReference type="PROSITE" id="PS01186">
    <property type="entry name" value="EGF_2"/>
    <property type="match status" value="1"/>
</dbReference>
<proteinExistence type="predicted"/>
<dbReference type="GO" id="GO:0007173">
    <property type="term" value="P:epidermal growth factor receptor signaling pathway"/>
    <property type="evidence" value="ECO:0007669"/>
    <property type="project" value="InterPro"/>
</dbReference>
<organism evidence="5">
    <name type="scientific">Papilio xuthus</name>
    <name type="common">Asian swallowtail butterfly</name>
    <dbReference type="NCBI Taxonomy" id="66420"/>
    <lineage>
        <taxon>Eukaryota</taxon>
        <taxon>Metazoa</taxon>
        <taxon>Ecdysozoa</taxon>
        <taxon>Arthropoda</taxon>
        <taxon>Hexapoda</taxon>
        <taxon>Insecta</taxon>
        <taxon>Pterygota</taxon>
        <taxon>Neoptera</taxon>
        <taxon>Endopterygota</taxon>
        <taxon>Lepidoptera</taxon>
        <taxon>Glossata</taxon>
        <taxon>Ditrysia</taxon>
        <taxon>Papilionoidea</taxon>
        <taxon>Papilionidae</taxon>
        <taxon>Papilioninae</taxon>
        <taxon>Papilio</taxon>
    </lineage>
</organism>
<feature type="non-terminal residue" evidence="5">
    <location>
        <position position="1"/>
    </location>
</feature>
<keyword evidence="3" id="KW-1133">Transmembrane helix</keyword>
<dbReference type="PROSITE" id="PS50026">
    <property type="entry name" value="EGF_3"/>
    <property type="match status" value="1"/>
</dbReference>